<comment type="caution">
    <text evidence="5">The sequence shown here is derived from an EMBL/GenBank/DDBJ whole genome shotgun (WGS) entry which is preliminary data.</text>
</comment>
<evidence type="ECO:0000259" key="4">
    <source>
        <dbReference type="PROSITE" id="PS51118"/>
    </source>
</evidence>
<dbReference type="PANTHER" id="PTHR33204">
    <property type="entry name" value="TRANSCRIPTIONAL REGULATOR, MARR FAMILY"/>
    <property type="match status" value="1"/>
</dbReference>
<evidence type="ECO:0000256" key="1">
    <source>
        <dbReference type="ARBA" id="ARBA00023015"/>
    </source>
</evidence>
<name>A0ABW2ZKZ9_9SPHI</name>
<organism evidence="5 6">
    <name type="scientific">Mucilaginibacter lutimaris</name>
    <dbReference type="NCBI Taxonomy" id="931629"/>
    <lineage>
        <taxon>Bacteria</taxon>
        <taxon>Pseudomonadati</taxon>
        <taxon>Bacteroidota</taxon>
        <taxon>Sphingobacteriia</taxon>
        <taxon>Sphingobacteriales</taxon>
        <taxon>Sphingobacteriaceae</taxon>
        <taxon>Mucilaginibacter</taxon>
    </lineage>
</organism>
<evidence type="ECO:0000313" key="6">
    <source>
        <dbReference type="Proteomes" id="UP001597073"/>
    </source>
</evidence>
<protein>
    <submittedName>
        <fullName evidence="5">Winged helix-turn-helix transcriptional regulator</fullName>
    </submittedName>
</protein>
<gene>
    <name evidence="5" type="ORF">ACFQZI_18945</name>
</gene>
<keyword evidence="6" id="KW-1185">Reference proteome</keyword>
<dbReference type="RefSeq" id="WP_377145311.1">
    <property type="nucleotide sequence ID" value="NZ_JBHTIA010000013.1"/>
</dbReference>
<dbReference type="Proteomes" id="UP001597073">
    <property type="component" value="Unassembled WGS sequence"/>
</dbReference>
<dbReference type="Gene3D" id="1.10.10.10">
    <property type="entry name" value="Winged helix-like DNA-binding domain superfamily/Winged helix DNA-binding domain"/>
    <property type="match status" value="1"/>
</dbReference>
<evidence type="ECO:0000313" key="5">
    <source>
        <dbReference type="EMBL" id="MFD0766943.1"/>
    </source>
</evidence>
<proteinExistence type="predicted"/>
<reference evidence="6" key="1">
    <citation type="journal article" date="2019" name="Int. J. Syst. Evol. Microbiol.">
        <title>The Global Catalogue of Microorganisms (GCM) 10K type strain sequencing project: providing services to taxonomists for standard genome sequencing and annotation.</title>
        <authorList>
            <consortium name="The Broad Institute Genomics Platform"/>
            <consortium name="The Broad Institute Genome Sequencing Center for Infectious Disease"/>
            <person name="Wu L."/>
            <person name="Ma J."/>
        </authorList>
    </citation>
    <scope>NUCLEOTIDE SEQUENCE [LARGE SCALE GENOMIC DNA]</scope>
    <source>
        <strain evidence="6">CCUG 60742</strain>
    </source>
</reference>
<keyword evidence="2" id="KW-0238">DNA-binding</keyword>
<accession>A0ABW2ZKZ9</accession>
<keyword evidence="1" id="KW-0805">Transcription regulation</keyword>
<dbReference type="InterPro" id="IPR002577">
    <property type="entry name" value="HTH_HxlR"/>
</dbReference>
<evidence type="ECO:0000256" key="2">
    <source>
        <dbReference type="ARBA" id="ARBA00023125"/>
    </source>
</evidence>
<dbReference type="EMBL" id="JBHTIA010000013">
    <property type="protein sequence ID" value="MFD0766943.1"/>
    <property type="molecule type" value="Genomic_DNA"/>
</dbReference>
<keyword evidence="3" id="KW-0804">Transcription</keyword>
<dbReference type="SUPFAM" id="SSF46785">
    <property type="entry name" value="Winged helix' DNA-binding domain"/>
    <property type="match status" value="1"/>
</dbReference>
<feature type="domain" description="HTH hxlR-type" evidence="4">
    <location>
        <begin position="49"/>
        <end position="146"/>
    </location>
</feature>
<sequence length="146" mass="16623">MFIFFVFVDDKGIFALTFIQVLTLKYVSMIAIKESSTRNENKEMAINACPVSYVMSKIGGHWKPIILYQLMSGPKRYNELKRAIPTITEKMLIQHLKQLQADDLVTRKSEPVVPPHVTYELSKTGQSLVPVIDAIATWGYKFIGKN</sequence>
<dbReference type="InterPro" id="IPR036390">
    <property type="entry name" value="WH_DNA-bd_sf"/>
</dbReference>
<dbReference type="PROSITE" id="PS51118">
    <property type="entry name" value="HTH_HXLR"/>
    <property type="match status" value="1"/>
</dbReference>
<dbReference type="InterPro" id="IPR036388">
    <property type="entry name" value="WH-like_DNA-bd_sf"/>
</dbReference>
<dbReference type="PANTHER" id="PTHR33204:SF29">
    <property type="entry name" value="TRANSCRIPTIONAL REGULATOR"/>
    <property type="match status" value="1"/>
</dbReference>
<dbReference type="Pfam" id="PF01638">
    <property type="entry name" value="HxlR"/>
    <property type="match status" value="1"/>
</dbReference>
<evidence type="ECO:0000256" key="3">
    <source>
        <dbReference type="ARBA" id="ARBA00023163"/>
    </source>
</evidence>